<dbReference type="SFLD" id="SFLDG01140">
    <property type="entry name" value="C2.B:_Phosphomannomutase_and_P"/>
    <property type="match status" value="1"/>
</dbReference>
<dbReference type="PANTHER" id="PTHR46521">
    <property type="entry name" value="SUCROSE-PHOSPHATASE 2-RELATED"/>
    <property type="match status" value="1"/>
</dbReference>
<sequence length="724" mass="72405">MASISHPQRDTAAPPPAGPAAAGKAPALPFWPHDSPPQLMLVSDLDHTMVQNEDATHRRLLAFNAVWQCCAGGGAGAPGGAPGGLLLVYSTGRSPALYHQLWEEAPLLTPHVLICSVGTEIFYLQPSELGPGTQGAQAQAQGTQAQSGPKEDQAGGVPPAVPAPGPPLRYAPDPEWEALLDRGWDRGRVEALAAAVASEQRRHKLSYHLDLPRGAGGEAEAVLGKLKDSLKAEGLQVKVVYSGGRDVDLLARGAGKGAALAFLLGRMREAGGEPRGGVQVNGDSGNDVELFAVPGVRGCVVANAYPELRDWAAGAGAEQAQASAGAASGPPPASHILLASEPCAGGILQALRAFRSLPPGVVPDLKRLGAAADGSQPGDGSGGGSSGGGGANGKASTAAVEAATGAPTLDPAAEAVAAAYAMMALSAAASPDAAAAAAAALAASTPSAPAAALRGWAVAAAASAAAAAGVWLDRVEVTEVTHREGGGEEAAERIVSAHVFRLGPEGRRDLGAMRRAVVAVAAGAGAGGSGGHGPSDSGRAAAAVRYEAALADGAVVLPPVTFRMSAEDMRAKYFSAALPVMLRQPQQLQLALPPSAASASRAAPRAGAQAQHLGPRPTVVLAEPRPAAGVDPTELARAKEAKVSFGKHKGALVSALPVGYLNWMCRKLDLAEHAAVFRALLALGRITAPTGCIPQAGARAAGAGAGAGVGAEAAGPVAKVRRFQ</sequence>
<evidence type="ECO:0000313" key="5">
    <source>
        <dbReference type="Proteomes" id="UP000612055"/>
    </source>
</evidence>
<accession>A0A835YCM1</accession>
<dbReference type="Pfam" id="PF05116">
    <property type="entry name" value="S6PP"/>
    <property type="match status" value="2"/>
</dbReference>
<gene>
    <name evidence="4" type="ORF">HYH03_005627</name>
</gene>
<evidence type="ECO:0000256" key="2">
    <source>
        <dbReference type="SAM" id="MobiDB-lite"/>
    </source>
</evidence>
<evidence type="ECO:0000313" key="4">
    <source>
        <dbReference type="EMBL" id="KAG2496400.1"/>
    </source>
</evidence>
<proteinExistence type="predicted"/>
<feature type="region of interest" description="Disordered" evidence="2">
    <location>
        <begin position="593"/>
        <end position="613"/>
    </location>
</feature>
<feature type="compositionally biased region" description="Low complexity" evidence="2">
    <location>
        <begin position="134"/>
        <end position="146"/>
    </location>
</feature>
<feature type="domain" description="Sucrose phosphatase-like" evidence="3">
    <location>
        <begin position="170"/>
        <end position="354"/>
    </location>
</feature>
<dbReference type="EMBL" id="JAEHOE010000019">
    <property type="protein sequence ID" value="KAG2496400.1"/>
    <property type="molecule type" value="Genomic_DNA"/>
</dbReference>
<evidence type="ECO:0000256" key="1">
    <source>
        <dbReference type="ARBA" id="ARBA00022801"/>
    </source>
</evidence>
<reference evidence="4" key="1">
    <citation type="journal article" date="2020" name="bioRxiv">
        <title>Comparative genomics of Chlamydomonas.</title>
        <authorList>
            <person name="Craig R.J."/>
            <person name="Hasan A.R."/>
            <person name="Ness R.W."/>
            <person name="Keightley P.D."/>
        </authorList>
    </citation>
    <scope>NUCLEOTIDE SEQUENCE</scope>
    <source>
        <strain evidence="4">CCAP 11/70</strain>
    </source>
</reference>
<keyword evidence="5" id="KW-1185">Reference proteome</keyword>
<dbReference type="InterPro" id="IPR006380">
    <property type="entry name" value="SPP-like_dom"/>
</dbReference>
<feature type="region of interest" description="Disordered" evidence="2">
    <location>
        <begin position="369"/>
        <end position="395"/>
    </location>
</feature>
<name>A0A835YCM1_9CHLO</name>
<comment type="caution">
    <text evidence="4">The sequence shown here is derived from an EMBL/GenBank/DDBJ whole genome shotgun (WGS) entry which is preliminary data.</text>
</comment>
<dbReference type="OrthoDB" id="531008at2759"/>
<dbReference type="InterPro" id="IPR036412">
    <property type="entry name" value="HAD-like_sf"/>
</dbReference>
<dbReference type="InterPro" id="IPR023214">
    <property type="entry name" value="HAD_sf"/>
</dbReference>
<dbReference type="SFLD" id="SFLDS00003">
    <property type="entry name" value="Haloacid_Dehalogenase"/>
    <property type="match status" value="1"/>
</dbReference>
<dbReference type="InterPro" id="IPR051518">
    <property type="entry name" value="Sucrose_Phosphatase"/>
</dbReference>
<dbReference type="SUPFAM" id="SSF56784">
    <property type="entry name" value="HAD-like"/>
    <property type="match status" value="1"/>
</dbReference>
<organism evidence="4 5">
    <name type="scientific">Edaphochlamys debaryana</name>
    <dbReference type="NCBI Taxonomy" id="47281"/>
    <lineage>
        <taxon>Eukaryota</taxon>
        <taxon>Viridiplantae</taxon>
        <taxon>Chlorophyta</taxon>
        <taxon>core chlorophytes</taxon>
        <taxon>Chlorophyceae</taxon>
        <taxon>CS clade</taxon>
        <taxon>Chlamydomonadales</taxon>
        <taxon>Chlamydomonadales incertae sedis</taxon>
        <taxon>Edaphochlamys</taxon>
    </lineage>
</organism>
<dbReference type="PANTHER" id="PTHR46521:SF4">
    <property type="entry name" value="SUCROSE-PHOSPHATASE 2-RELATED"/>
    <property type="match status" value="1"/>
</dbReference>
<dbReference type="GO" id="GO:0016787">
    <property type="term" value="F:hydrolase activity"/>
    <property type="evidence" value="ECO:0007669"/>
    <property type="project" value="UniProtKB-KW"/>
</dbReference>
<evidence type="ECO:0000259" key="3">
    <source>
        <dbReference type="Pfam" id="PF05116"/>
    </source>
</evidence>
<keyword evidence="1" id="KW-0378">Hydrolase</keyword>
<protein>
    <recommendedName>
        <fullName evidence="3">Sucrose phosphatase-like domain-containing protein</fullName>
    </recommendedName>
</protein>
<feature type="region of interest" description="Disordered" evidence="2">
    <location>
        <begin position="1"/>
        <end position="28"/>
    </location>
</feature>
<feature type="domain" description="Sucrose phosphatase-like" evidence="3">
    <location>
        <begin position="37"/>
        <end position="126"/>
    </location>
</feature>
<feature type="region of interest" description="Disordered" evidence="2">
    <location>
        <begin position="130"/>
        <end position="172"/>
    </location>
</feature>
<feature type="compositionally biased region" description="Gly residues" evidence="2">
    <location>
        <begin position="377"/>
        <end position="392"/>
    </location>
</feature>
<feature type="compositionally biased region" description="Pro residues" evidence="2">
    <location>
        <begin position="159"/>
        <end position="169"/>
    </location>
</feature>
<feature type="compositionally biased region" description="Low complexity" evidence="2">
    <location>
        <begin position="593"/>
        <end position="611"/>
    </location>
</feature>
<dbReference type="AlphaFoldDB" id="A0A835YCM1"/>
<dbReference type="Gene3D" id="3.90.1070.10">
    <property type="match status" value="1"/>
</dbReference>
<dbReference type="SFLD" id="SFLDG01141">
    <property type="entry name" value="C2.B.1:_Sucrose_Phosphatase_Li"/>
    <property type="match status" value="1"/>
</dbReference>
<dbReference type="Gene3D" id="3.40.50.1000">
    <property type="entry name" value="HAD superfamily/HAD-like"/>
    <property type="match status" value="1"/>
</dbReference>
<dbReference type="Proteomes" id="UP000612055">
    <property type="component" value="Unassembled WGS sequence"/>
</dbReference>